<dbReference type="CDD" id="cd00557">
    <property type="entry name" value="Translocase_SecB"/>
    <property type="match status" value="1"/>
</dbReference>
<keyword evidence="3 5" id="KW-0653">Protein transport</keyword>
<evidence type="ECO:0000256" key="2">
    <source>
        <dbReference type="ARBA" id="ARBA00022448"/>
    </source>
</evidence>
<dbReference type="PANTHER" id="PTHR36918">
    <property type="match status" value="1"/>
</dbReference>
<keyword evidence="2 5" id="KW-0813">Transport</keyword>
<dbReference type="OrthoDB" id="9795145at2"/>
<comment type="subunit">
    <text evidence="5">Homotetramer, a dimer of dimers. One homotetramer interacts with 1 SecA dimer.</text>
</comment>
<sequence>MSEQNQQPEVAAEESQAVLQIQRIYVKDVSFEAPNLPHIFQQEWKPKLGFDLSTETVQLGDDLYEVTLNITVETTMEDSGDLAFLCEVKQAGVFTISGLEDVQMAHCLTSQCPNMLFPYARELVASLVNRGTFPALNLSPVNFDALFIEYMNRQQEAENAQAEEAKETQH</sequence>
<gene>
    <name evidence="5" type="primary">secB</name>
    <name evidence="6" type="ORF">BKK48_05390</name>
</gene>
<name>A0A1V3I9C4_9PAST</name>
<dbReference type="InterPro" id="IPR003708">
    <property type="entry name" value="SecB"/>
</dbReference>
<dbReference type="GO" id="GO:0015031">
    <property type="term" value="P:protein transport"/>
    <property type="evidence" value="ECO:0007669"/>
    <property type="project" value="UniProtKB-UniRule"/>
</dbReference>
<dbReference type="GO" id="GO:0006457">
    <property type="term" value="P:protein folding"/>
    <property type="evidence" value="ECO:0007669"/>
    <property type="project" value="UniProtKB-UniRule"/>
</dbReference>
<keyword evidence="5" id="KW-0143">Chaperone</keyword>
<keyword evidence="7" id="KW-1185">Reference proteome</keyword>
<dbReference type="GO" id="GO:0051262">
    <property type="term" value="P:protein tetramerization"/>
    <property type="evidence" value="ECO:0007669"/>
    <property type="project" value="InterPro"/>
</dbReference>
<proteinExistence type="inferred from homology"/>
<evidence type="ECO:0000256" key="4">
    <source>
        <dbReference type="ARBA" id="ARBA00023010"/>
    </source>
</evidence>
<dbReference type="AlphaFoldDB" id="A0A1V3I9C4"/>
<accession>A0A1V3I9C4</accession>
<dbReference type="EMBL" id="MLHH01000010">
    <property type="protein sequence ID" value="OOF36689.1"/>
    <property type="molecule type" value="Genomic_DNA"/>
</dbReference>
<dbReference type="PANTHER" id="PTHR36918:SF1">
    <property type="entry name" value="PROTEIN-EXPORT PROTEIN SECB"/>
    <property type="match status" value="1"/>
</dbReference>
<dbReference type="STRING" id="1908258.BKK48_05390"/>
<dbReference type="NCBIfam" id="NF004393">
    <property type="entry name" value="PRK05751.1-4"/>
    <property type="match status" value="1"/>
</dbReference>
<keyword evidence="5" id="KW-0963">Cytoplasm</keyword>
<evidence type="ECO:0000313" key="6">
    <source>
        <dbReference type="EMBL" id="OOF36689.1"/>
    </source>
</evidence>
<comment type="subcellular location">
    <subcellularLocation>
        <location evidence="5">Cytoplasm</location>
    </subcellularLocation>
</comment>
<dbReference type="Pfam" id="PF02556">
    <property type="entry name" value="SecB"/>
    <property type="match status" value="1"/>
</dbReference>
<dbReference type="Proteomes" id="UP000189437">
    <property type="component" value="Unassembled WGS sequence"/>
</dbReference>
<dbReference type="PRINTS" id="PR01594">
    <property type="entry name" value="SECBCHAPRONE"/>
</dbReference>
<organism evidence="6 7">
    <name type="scientific">Rodentibacter heidelbergensis</name>
    <dbReference type="NCBI Taxonomy" id="1908258"/>
    <lineage>
        <taxon>Bacteria</taxon>
        <taxon>Pseudomonadati</taxon>
        <taxon>Pseudomonadota</taxon>
        <taxon>Gammaproteobacteria</taxon>
        <taxon>Pasteurellales</taxon>
        <taxon>Pasteurellaceae</taxon>
        <taxon>Rodentibacter</taxon>
    </lineage>
</organism>
<evidence type="ECO:0000256" key="3">
    <source>
        <dbReference type="ARBA" id="ARBA00022927"/>
    </source>
</evidence>
<evidence type="ECO:0000256" key="5">
    <source>
        <dbReference type="HAMAP-Rule" id="MF_00821"/>
    </source>
</evidence>
<comment type="similarity">
    <text evidence="1 5">Belongs to the SecB family.</text>
</comment>
<dbReference type="RefSeq" id="WP_077427135.1">
    <property type="nucleotide sequence ID" value="NZ_MLHH01000010.1"/>
</dbReference>
<dbReference type="GO" id="GO:0005737">
    <property type="term" value="C:cytoplasm"/>
    <property type="evidence" value="ECO:0007669"/>
    <property type="project" value="UniProtKB-SubCell"/>
</dbReference>
<evidence type="ECO:0000256" key="1">
    <source>
        <dbReference type="ARBA" id="ARBA00009990"/>
    </source>
</evidence>
<comment type="caution">
    <text evidence="6">The sequence shown here is derived from an EMBL/GenBank/DDBJ whole genome shotgun (WGS) entry which is preliminary data.</text>
</comment>
<dbReference type="NCBIfam" id="TIGR00809">
    <property type="entry name" value="secB"/>
    <property type="match status" value="1"/>
</dbReference>
<dbReference type="HAMAP" id="MF_00821">
    <property type="entry name" value="SecB"/>
    <property type="match status" value="1"/>
</dbReference>
<comment type="function">
    <text evidence="5">One of the proteins required for the normal export of preproteins out of the cell cytoplasm. It is a molecular chaperone that binds to a subset of precursor proteins, maintaining them in a translocation-competent state. It also specifically binds to its receptor SecA.</text>
</comment>
<dbReference type="Gene3D" id="3.10.420.10">
    <property type="entry name" value="SecB-like"/>
    <property type="match status" value="1"/>
</dbReference>
<evidence type="ECO:0000313" key="7">
    <source>
        <dbReference type="Proteomes" id="UP000189437"/>
    </source>
</evidence>
<keyword evidence="4 5" id="KW-0811">Translocation</keyword>
<reference evidence="6 7" key="1">
    <citation type="submission" date="2016-10" db="EMBL/GenBank/DDBJ databases">
        <title>Rodentibacter gen. nov. and new species.</title>
        <authorList>
            <person name="Christensen H."/>
        </authorList>
    </citation>
    <scope>NUCLEOTIDE SEQUENCE [LARGE SCALE GENOMIC DNA]</scope>
    <source>
        <strain evidence="6 7">Ac69</strain>
    </source>
</reference>
<dbReference type="SUPFAM" id="SSF54611">
    <property type="entry name" value="SecB-like"/>
    <property type="match status" value="1"/>
</dbReference>
<dbReference type="InterPro" id="IPR035958">
    <property type="entry name" value="SecB-like_sf"/>
</dbReference>
<protein>
    <recommendedName>
        <fullName evidence="5">Protein-export protein SecB</fullName>
    </recommendedName>
</protein>
<dbReference type="GO" id="GO:0051082">
    <property type="term" value="F:unfolded protein binding"/>
    <property type="evidence" value="ECO:0007669"/>
    <property type="project" value="InterPro"/>
</dbReference>